<keyword evidence="2" id="KW-0805">Transcription regulation</keyword>
<evidence type="ECO:0000313" key="9">
    <source>
        <dbReference type="Proteomes" id="UP001500767"/>
    </source>
</evidence>
<dbReference type="PANTHER" id="PTHR43133:SF62">
    <property type="entry name" value="RNA POLYMERASE SIGMA FACTOR SIGZ"/>
    <property type="match status" value="1"/>
</dbReference>
<keyword evidence="3" id="KW-0731">Sigma factor</keyword>
<evidence type="ECO:0000256" key="3">
    <source>
        <dbReference type="ARBA" id="ARBA00023082"/>
    </source>
</evidence>
<dbReference type="InterPro" id="IPR039425">
    <property type="entry name" value="RNA_pol_sigma-70-like"/>
</dbReference>
<dbReference type="PANTHER" id="PTHR43133">
    <property type="entry name" value="RNA POLYMERASE ECF-TYPE SIGMA FACTO"/>
    <property type="match status" value="1"/>
</dbReference>
<evidence type="ECO:0000256" key="2">
    <source>
        <dbReference type="ARBA" id="ARBA00023015"/>
    </source>
</evidence>
<dbReference type="NCBIfam" id="TIGR02937">
    <property type="entry name" value="sigma70-ECF"/>
    <property type="match status" value="1"/>
</dbReference>
<evidence type="ECO:0000313" key="8">
    <source>
        <dbReference type="EMBL" id="GAA3561949.1"/>
    </source>
</evidence>
<evidence type="ECO:0000259" key="6">
    <source>
        <dbReference type="Pfam" id="PF04542"/>
    </source>
</evidence>
<dbReference type="InterPro" id="IPR007630">
    <property type="entry name" value="RNA_pol_sigma70_r4"/>
</dbReference>
<proteinExistence type="inferred from homology"/>
<dbReference type="Gene3D" id="1.10.1740.10">
    <property type="match status" value="1"/>
</dbReference>
<dbReference type="InterPro" id="IPR013325">
    <property type="entry name" value="RNA_pol_sigma_r2"/>
</dbReference>
<dbReference type="Gene3D" id="1.10.10.10">
    <property type="entry name" value="Winged helix-like DNA-binding domain superfamily/Winged helix DNA-binding domain"/>
    <property type="match status" value="1"/>
</dbReference>
<evidence type="ECO:0000256" key="1">
    <source>
        <dbReference type="ARBA" id="ARBA00010641"/>
    </source>
</evidence>
<dbReference type="InterPro" id="IPR013324">
    <property type="entry name" value="RNA_pol_sigma_r3/r4-like"/>
</dbReference>
<dbReference type="SUPFAM" id="SSF88946">
    <property type="entry name" value="Sigma2 domain of RNA polymerase sigma factors"/>
    <property type="match status" value="1"/>
</dbReference>
<dbReference type="Pfam" id="PF04542">
    <property type="entry name" value="Sigma70_r2"/>
    <property type="match status" value="1"/>
</dbReference>
<name>A0ABP6X896_9ACTN</name>
<keyword evidence="4" id="KW-0238">DNA-binding</keyword>
<comment type="similarity">
    <text evidence="1">Belongs to the sigma-70 factor family. ECF subfamily.</text>
</comment>
<feature type="domain" description="RNA polymerase sigma-70 region 4" evidence="7">
    <location>
        <begin position="127"/>
        <end position="175"/>
    </location>
</feature>
<evidence type="ECO:0000256" key="5">
    <source>
        <dbReference type="ARBA" id="ARBA00023163"/>
    </source>
</evidence>
<keyword evidence="9" id="KW-1185">Reference proteome</keyword>
<comment type="caution">
    <text evidence="8">The sequence shown here is derived from an EMBL/GenBank/DDBJ whole genome shotgun (WGS) entry which is preliminary data.</text>
</comment>
<dbReference type="InterPro" id="IPR014284">
    <property type="entry name" value="RNA_pol_sigma-70_dom"/>
</dbReference>
<reference evidence="9" key="1">
    <citation type="journal article" date="2019" name="Int. J. Syst. Evol. Microbiol.">
        <title>The Global Catalogue of Microorganisms (GCM) 10K type strain sequencing project: providing services to taxonomists for standard genome sequencing and annotation.</title>
        <authorList>
            <consortium name="The Broad Institute Genomics Platform"/>
            <consortium name="The Broad Institute Genome Sequencing Center for Infectious Disease"/>
            <person name="Wu L."/>
            <person name="Ma J."/>
        </authorList>
    </citation>
    <scope>NUCLEOTIDE SEQUENCE [LARGE SCALE GENOMIC DNA]</scope>
    <source>
        <strain evidence="9">JCM 16540</strain>
    </source>
</reference>
<dbReference type="SUPFAM" id="SSF88659">
    <property type="entry name" value="Sigma3 and sigma4 domains of RNA polymerase sigma factors"/>
    <property type="match status" value="1"/>
</dbReference>
<feature type="domain" description="RNA polymerase sigma-70 region 2" evidence="6">
    <location>
        <begin position="27"/>
        <end position="81"/>
    </location>
</feature>
<accession>A0ABP6X896</accession>
<dbReference type="EMBL" id="BAAAYR010000001">
    <property type="protein sequence ID" value="GAA3561949.1"/>
    <property type="molecule type" value="Genomic_DNA"/>
</dbReference>
<protein>
    <submittedName>
        <fullName evidence="8">Sigma-70 family RNA polymerase sigma factor</fullName>
    </submittedName>
</protein>
<dbReference type="InterPro" id="IPR036388">
    <property type="entry name" value="WH-like_DNA-bd_sf"/>
</dbReference>
<sequence length="184" mass="19914">MPSSQDDEGPLVDAFRAGGTTALADVYDRWSPLVYSLALRSVGDVARAERVTQRVFTRAWAARATYDPALARFSDWLVDLTRDCIGGAGAVAGRADVVASPFDADDFGQGESKTGGLAERLVVADGMSHLDTLSQRVLRMALDHDLTLAEIAERTGLRVEEVRSQVAAGLMELRQRLEVQVDAH</sequence>
<organism evidence="8 9">
    <name type="scientific">Microlunatus spumicola</name>
    <dbReference type="NCBI Taxonomy" id="81499"/>
    <lineage>
        <taxon>Bacteria</taxon>
        <taxon>Bacillati</taxon>
        <taxon>Actinomycetota</taxon>
        <taxon>Actinomycetes</taxon>
        <taxon>Propionibacteriales</taxon>
        <taxon>Propionibacteriaceae</taxon>
        <taxon>Microlunatus</taxon>
    </lineage>
</organism>
<gene>
    <name evidence="8" type="ORF">GCM10022197_16970</name>
</gene>
<evidence type="ECO:0000256" key="4">
    <source>
        <dbReference type="ARBA" id="ARBA00023125"/>
    </source>
</evidence>
<dbReference type="Proteomes" id="UP001500767">
    <property type="component" value="Unassembled WGS sequence"/>
</dbReference>
<evidence type="ECO:0000259" key="7">
    <source>
        <dbReference type="Pfam" id="PF04545"/>
    </source>
</evidence>
<dbReference type="InterPro" id="IPR007627">
    <property type="entry name" value="RNA_pol_sigma70_r2"/>
</dbReference>
<dbReference type="Pfam" id="PF04545">
    <property type="entry name" value="Sigma70_r4"/>
    <property type="match status" value="1"/>
</dbReference>
<keyword evidence="5" id="KW-0804">Transcription</keyword>